<reference evidence="9" key="1">
    <citation type="submission" date="2018-05" db="EMBL/GenBank/DDBJ databases">
        <authorList>
            <person name="Lanie J.A."/>
            <person name="Ng W.-L."/>
            <person name="Kazmierczak K.M."/>
            <person name="Andrzejewski T.M."/>
            <person name="Davidsen T.M."/>
            <person name="Wayne K.J."/>
            <person name="Tettelin H."/>
            <person name="Glass J.I."/>
            <person name="Rusch D."/>
            <person name="Podicherti R."/>
            <person name="Tsui H.-C.T."/>
            <person name="Winkler M.E."/>
        </authorList>
    </citation>
    <scope>NUCLEOTIDE SEQUENCE</scope>
</reference>
<evidence type="ECO:0000256" key="6">
    <source>
        <dbReference type="ARBA" id="ARBA00022840"/>
    </source>
</evidence>
<dbReference type="EMBL" id="UINC01021304">
    <property type="protein sequence ID" value="SVA88574.1"/>
    <property type="molecule type" value="Genomic_DNA"/>
</dbReference>
<evidence type="ECO:0000256" key="4">
    <source>
        <dbReference type="ARBA" id="ARBA00022695"/>
    </source>
</evidence>
<name>A0A381ZHG6_9ZZZZ</name>
<dbReference type="SUPFAM" id="SSF52374">
    <property type="entry name" value="Nucleotidylyl transferase"/>
    <property type="match status" value="1"/>
</dbReference>
<gene>
    <name evidence="9" type="ORF">METZ01_LOCUS141428</name>
</gene>
<evidence type="ECO:0000256" key="2">
    <source>
        <dbReference type="ARBA" id="ARBA00022642"/>
    </source>
</evidence>
<dbReference type="PANTHER" id="PTHR39321">
    <property type="entry name" value="NICOTINATE-NUCLEOTIDE ADENYLYLTRANSFERASE-RELATED"/>
    <property type="match status" value="1"/>
</dbReference>
<keyword evidence="3" id="KW-0808">Transferase</keyword>
<evidence type="ECO:0000259" key="8">
    <source>
        <dbReference type="Pfam" id="PF01467"/>
    </source>
</evidence>
<keyword evidence="4" id="KW-0548">Nucleotidyltransferase</keyword>
<feature type="domain" description="Cytidyltransferase-like" evidence="8">
    <location>
        <begin position="6"/>
        <end position="128"/>
    </location>
</feature>
<dbReference type="Gene3D" id="3.40.50.620">
    <property type="entry name" value="HUPs"/>
    <property type="match status" value="1"/>
</dbReference>
<evidence type="ECO:0000256" key="1">
    <source>
        <dbReference type="ARBA" id="ARBA00004790"/>
    </source>
</evidence>
<evidence type="ECO:0000256" key="3">
    <source>
        <dbReference type="ARBA" id="ARBA00022679"/>
    </source>
</evidence>
<keyword evidence="2" id="KW-0662">Pyridine nucleotide biosynthesis</keyword>
<dbReference type="CDD" id="cd02165">
    <property type="entry name" value="NMNAT"/>
    <property type="match status" value="1"/>
</dbReference>
<evidence type="ECO:0000313" key="9">
    <source>
        <dbReference type="EMBL" id="SVA88574.1"/>
    </source>
</evidence>
<proteinExistence type="predicted"/>
<dbReference type="GO" id="GO:0005524">
    <property type="term" value="F:ATP binding"/>
    <property type="evidence" value="ECO:0007669"/>
    <property type="project" value="UniProtKB-KW"/>
</dbReference>
<dbReference type="InterPro" id="IPR005248">
    <property type="entry name" value="NadD/NMNAT"/>
</dbReference>
<protein>
    <recommendedName>
        <fullName evidence="8">Cytidyltransferase-like domain-containing protein</fullName>
    </recommendedName>
</protein>
<dbReference type="InterPro" id="IPR014729">
    <property type="entry name" value="Rossmann-like_a/b/a_fold"/>
</dbReference>
<keyword evidence="5" id="KW-0547">Nucleotide-binding</keyword>
<sequence length="158" mass="17833">MADSVISSSEHRVEMMRLALEHHGNPKFELSETETRREGPSYTLDTARLFAVENPQSEIVVILGMDTILSMPLWKDPDTLLSEFRVAAITRPGFDESKLSVLSFEGWASVIEVVVADTPDISSSQIRKTLAVSEAEIFPMDMLYPPVKKFIRDQDLYK</sequence>
<dbReference type="InterPro" id="IPR004821">
    <property type="entry name" value="Cyt_trans-like"/>
</dbReference>
<dbReference type="AlphaFoldDB" id="A0A381ZHG6"/>
<dbReference type="PANTHER" id="PTHR39321:SF3">
    <property type="entry name" value="PHOSPHOPANTETHEINE ADENYLYLTRANSFERASE"/>
    <property type="match status" value="1"/>
</dbReference>
<dbReference type="UniPathway" id="UPA00253"/>
<dbReference type="Pfam" id="PF01467">
    <property type="entry name" value="CTP_transf_like"/>
    <property type="match status" value="1"/>
</dbReference>
<dbReference type="GO" id="GO:0070566">
    <property type="term" value="F:adenylyltransferase activity"/>
    <property type="evidence" value="ECO:0007669"/>
    <property type="project" value="UniProtKB-ARBA"/>
</dbReference>
<keyword evidence="7" id="KW-0520">NAD</keyword>
<comment type="pathway">
    <text evidence="1">Cofactor biosynthesis; NAD(+) biosynthesis.</text>
</comment>
<organism evidence="9">
    <name type="scientific">marine metagenome</name>
    <dbReference type="NCBI Taxonomy" id="408172"/>
    <lineage>
        <taxon>unclassified sequences</taxon>
        <taxon>metagenomes</taxon>
        <taxon>ecological metagenomes</taxon>
    </lineage>
</organism>
<accession>A0A381ZHG6</accession>
<dbReference type="GO" id="GO:0009435">
    <property type="term" value="P:NAD+ biosynthetic process"/>
    <property type="evidence" value="ECO:0007669"/>
    <property type="project" value="UniProtKB-UniPathway"/>
</dbReference>
<evidence type="ECO:0000256" key="7">
    <source>
        <dbReference type="ARBA" id="ARBA00023027"/>
    </source>
</evidence>
<keyword evidence="6" id="KW-0067">ATP-binding</keyword>
<evidence type="ECO:0000256" key="5">
    <source>
        <dbReference type="ARBA" id="ARBA00022741"/>
    </source>
</evidence>